<dbReference type="GO" id="GO:0003697">
    <property type="term" value="F:single-stranded DNA binding"/>
    <property type="evidence" value="ECO:0007669"/>
    <property type="project" value="TreeGrafter"/>
</dbReference>
<dbReference type="GO" id="GO:0005656">
    <property type="term" value="C:nuclear pre-replicative complex"/>
    <property type="evidence" value="ECO:0007669"/>
    <property type="project" value="UniProtKB-ARBA"/>
</dbReference>
<dbReference type="InterPro" id="IPR027417">
    <property type="entry name" value="P-loop_NTPase"/>
</dbReference>
<keyword evidence="4 5" id="KW-0238">DNA-binding</keyword>
<dbReference type="SUPFAM" id="SSF52540">
    <property type="entry name" value="P-loop containing nucleoside triphosphate hydrolases"/>
    <property type="match status" value="1"/>
</dbReference>
<keyword evidence="7" id="KW-0378">Hydrolase</keyword>
<dbReference type="GeneID" id="93646631"/>
<dbReference type="Proteomes" id="UP000185944">
    <property type="component" value="Unassembled WGS sequence"/>
</dbReference>
<dbReference type="EC" id="3.6.4.12" evidence="1"/>
<evidence type="ECO:0000256" key="1">
    <source>
        <dbReference type="ARBA" id="ARBA00012551"/>
    </source>
</evidence>
<evidence type="ECO:0000259" key="6">
    <source>
        <dbReference type="PROSITE" id="PS50051"/>
    </source>
</evidence>
<organism evidence="7 8">
    <name type="scientific">Nematocida displodere</name>
    <dbReference type="NCBI Taxonomy" id="1805483"/>
    <lineage>
        <taxon>Eukaryota</taxon>
        <taxon>Fungi</taxon>
        <taxon>Fungi incertae sedis</taxon>
        <taxon>Microsporidia</taxon>
        <taxon>Nematocida</taxon>
    </lineage>
</organism>
<dbReference type="RefSeq" id="XP_067545407.1">
    <property type="nucleotide sequence ID" value="XM_067687699.1"/>
</dbReference>
<dbReference type="GO" id="GO:0043596">
    <property type="term" value="C:nuclear replication fork"/>
    <property type="evidence" value="ECO:0007669"/>
    <property type="project" value="UniProtKB-ARBA"/>
</dbReference>
<dbReference type="PROSITE" id="PS50051">
    <property type="entry name" value="MCM_2"/>
    <property type="match status" value="1"/>
</dbReference>
<dbReference type="Gene3D" id="2.40.50.140">
    <property type="entry name" value="Nucleic acid-binding proteins"/>
    <property type="match status" value="1"/>
</dbReference>
<keyword evidence="7" id="KW-0347">Helicase</keyword>
<dbReference type="SMART" id="SM00350">
    <property type="entry name" value="MCM"/>
    <property type="match status" value="1"/>
</dbReference>
<dbReference type="VEuPathDB" id="MicrosporidiaDB:NEDG_00281"/>
<evidence type="ECO:0000256" key="5">
    <source>
        <dbReference type="RuleBase" id="RU004070"/>
    </source>
</evidence>
<dbReference type="PROSITE" id="PS00847">
    <property type="entry name" value="MCM_1"/>
    <property type="match status" value="1"/>
</dbReference>
<evidence type="ECO:0000313" key="7">
    <source>
        <dbReference type="EMBL" id="OAG31806.1"/>
    </source>
</evidence>
<dbReference type="GO" id="GO:0017116">
    <property type="term" value="F:single-stranded DNA helicase activity"/>
    <property type="evidence" value="ECO:0007669"/>
    <property type="project" value="TreeGrafter"/>
</dbReference>
<dbReference type="GO" id="GO:0005524">
    <property type="term" value="F:ATP binding"/>
    <property type="evidence" value="ECO:0007669"/>
    <property type="project" value="UniProtKB-KW"/>
</dbReference>
<proteinExistence type="inferred from homology"/>
<evidence type="ECO:0000256" key="3">
    <source>
        <dbReference type="ARBA" id="ARBA00022840"/>
    </source>
</evidence>
<dbReference type="Pfam" id="PF00493">
    <property type="entry name" value="MCM"/>
    <property type="match status" value="1"/>
</dbReference>
<name>A0A177EJC4_9MICR</name>
<dbReference type="PRINTS" id="PR01657">
    <property type="entry name" value="MCMFAMILY"/>
</dbReference>
<sequence>MEEIDIMEEYAKNPLSLLGRLNEIAAGTAAERIKHLPTAFDLDAFPSSAHCNKIVSVYGTVLKLGCIKFRREKEKRVDYQEIRIQERSNIYLPQTITVQLENDLVDSCKPGEVLRISGIVKILWNRVKVAQPIDCEYTILALSVTKQVPIPPHDAILDPEEEYAILMETLKNMAPKMVGCLESKLGLLLCAIGGQGKKEERPKAAEHSTDSTEHSTEQLYKEVEAQNRASSHILLVGRPGSGKSEFLSFASKICTPSVHATGTGCTSAGLTACAVRENGDWVIEPGALPQADRGICCIDEFTQLKKEDKSSILEAMEQQTVTVAKAGILMRLETRCTLVGAARHTASERESILPSLKLPPPLVSRFDLILSLDSELPPDTEVARGIIEREADTTAAAYVREVLRRCKGASVVMTDACKSIIGKYYERQRRVNPSVTVRALESHIRLSEAHAKLMHRKTVLEVDALITALLLDVSLSTTRLWKMYALNHLLPRSADFLLALDHVKKDLLG</sequence>
<dbReference type="GO" id="GO:0016787">
    <property type="term" value="F:hydrolase activity"/>
    <property type="evidence" value="ECO:0007669"/>
    <property type="project" value="UniProtKB-KW"/>
</dbReference>
<accession>A0A177EJC4</accession>
<dbReference type="GO" id="GO:0006279">
    <property type="term" value="P:premeiotic DNA replication"/>
    <property type="evidence" value="ECO:0007669"/>
    <property type="project" value="UniProtKB-ARBA"/>
</dbReference>
<dbReference type="PANTHER" id="PTHR11630">
    <property type="entry name" value="DNA REPLICATION LICENSING FACTOR MCM FAMILY MEMBER"/>
    <property type="match status" value="1"/>
</dbReference>
<dbReference type="InterPro" id="IPR018525">
    <property type="entry name" value="MCM_CS"/>
</dbReference>
<keyword evidence="3 5" id="KW-0067">ATP-binding</keyword>
<comment type="caution">
    <text evidence="7">The sequence shown here is derived from an EMBL/GenBank/DDBJ whole genome shotgun (WGS) entry which is preliminary data.</text>
</comment>
<dbReference type="Pfam" id="PF17207">
    <property type="entry name" value="MCM_OB"/>
    <property type="match status" value="1"/>
</dbReference>
<comment type="similarity">
    <text evidence="5">Belongs to the MCM family.</text>
</comment>
<dbReference type="OrthoDB" id="6274823at2759"/>
<evidence type="ECO:0000256" key="2">
    <source>
        <dbReference type="ARBA" id="ARBA00022741"/>
    </source>
</evidence>
<evidence type="ECO:0000256" key="4">
    <source>
        <dbReference type="ARBA" id="ARBA00023125"/>
    </source>
</evidence>
<dbReference type="PANTHER" id="PTHR11630:SF48">
    <property type="entry name" value="DNA HELICASE MCM9"/>
    <property type="match status" value="1"/>
</dbReference>
<keyword evidence="8" id="KW-1185">Reference proteome</keyword>
<gene>
    <name evidence="7" type="ORF">NEDG_00281</name>
</gene>
<dbReference type="AlphaFoldDB" id="A0A177EJC4"/>
<evidence type="ECO:0000313" key="8">
    <source>
        <dbReference type="Proteomes" id="UP000185944"/>
    </source>
</evidence>
<dbReference type="InterPro" id="IPR001208">
    <property type="entry name" value="MCM_dom"/>
</dbReference>
<dbReference type="GO" id="GO:0042555">
    <property type="term" value="C:MCM complex"/>
    <property type="evidence" value="ECO:0007669"/>
    <property type="project" value="UniProtKB-ARBA"/>
</dbReference>
<dbReference type="GO" id="GO:0000724">
    <property type="term" value="P:double-strand break repair via homologous recombination"/>
    <property type="evidence" value="ECO:0007669"/>
    <property type="project" value="TreeGrafter"/>
</dbReference>
<dbReference type="InterPro" id="IPR031327">
    <property type="entry name" value="MCM"/>
</dbReference>
<dbReference type="InterPro" id="IPR041562">
    <property type="entry name" value="MCM_lid"/>
</dbReference>
<dbReference type="SUPFAM" id="SSF50249">
    <property type="entry name" value="Nucleic acid-binding proteins"/>
    <property type="match status" value="1"/>
</dbReference>
<feature type="domain" description="MCM C-terminal AAA(+) ATPase" evidence="6">
    <location>
        <begin position="165"/>
        <end position="381"/>
    </location>
</feature>
<reference evidence="7 8" key="1">
    <citation type="submission" date="2016-02" db="EMBL/GenBank/DDBJ databases">
        <title>Discovery of a natural microsporidian pathogen with a broad tissue tropism in Caenorhabditis elegans.</title>
        <authorList>
            <person name="Luallen R.J."/>
            <person name="Reinke A.W."/>
            <person name="Tong L."/>
            <person name="Botts M.R."/>
            <person name="Felix M.-A."/>
            <person name="Troemel E.R."/>
        </authorList>
    </citation>
    <scope>NUCLEOTIDE SEQUENCE [LARGE SCALE GENOMIC DNA]</scope>
    <source>
        <strain evidence="7 8">JUm2807</strain>
    </source>
</reference>
<keyword evidence="2 5" id="KW-0547">Nucleotide-binding</keyword>
<dbReference type="InterPro" id="IPR012340">
    <property type="entry name" value="NA-bd_OB-fold"/>
</dbReference>
<dbReference type="GO" id="GO:0031261">
    <property type="term" value="C:DNA replication preinitiation complex"/>
    <property type="evidence" value="ECO:0007669"/>
    <property type="project" value="UniProtKB-ARBA"/>
</dbReference>
<dbReference type="EMBL" id="LTDL01000014">
    <property type="protein sequence ID" value="OAG31806.1"/>
    <property type="molecule type" value="Genomic_DNA"/>
</dbReference>
<dbReference type="Pfam" id="PF17855">
    <property type="entry name" value="MCM_lid"/>
    <property type="match status" value="1"/>
</dbReference>
<dbReference type="InterPro" id="IPR033762">
    <property type="entry name" value="MCM_OB"/>
</dbReference>
<dbReference type="Gene3D" id="3.40.50.300">
    <property type="entry name" value="P-loop containing nucleotide triphosphate hydrolases"/>
    <property type="match status" value="1"/>
</dbReference>
<dbReference type="STRING" id="1805483.A0A177EJC4"/>
<protein>
    <recommendedName>
        <fullName evidence="1">DNA helicase</fullName>
        <ecNumber evidence="1">3.6.4.12</ecNumber>
    </recommendedName>
</protein>